<proteinExistence type="predicted"/>
<keyword evidence="2" id="KW-0808">Transferase</keyword>
<protein>
    <submittedName>
        <fullName evidence="2">Acetyltransferase</fullName>
    </submittedName>
</protein>
<dbReference type="Proteomes" id="UP000249645">
    <property type="component" value="Unassembled WGS sequence"/>
</dbReference>
<evidence type="ECO:0000313" key="3">
    <source>
        <dbReference type="Proteomes" id="UP000249645"/>
    </source>
</evidence>
<feature type="domain" description="PglD N-terminal" evidence="1">
    <location>
        <begin position="4"/>
        <end position="29"/>
    </location>
</feature>
<dbReference type="GO" id="GO:0016740">
    <property type="term" value="F:transferase activity"/>
    <property type="evidence" value="ECO:0007669"/>
    <property type="project" value="UniProtKB-KW"/>
</dbReference>
<evidence type="ECO:0000313" key="2">
    <source>
        <dbReference type="EMBL" id="PZP40637.1"/>
    </source>
</evidence>
<dbReference type="AlphaFoldDB" id="A0A2W5EGC7"/>
<comment type="caution">
    <text evidence="2">The sequence shown here is derived from an EMBL/GenBank/DDBJ whole genome shotgun (WGS) entry which is preliminary data.</text>
</comment>
<feature type="non-terminal residue" evidence="2">
    <location>
        <position position="30"/>
    </location>
</feature>
<gene>
    <name evidence="2" type="ORF">DI598_19215</name>
</gene>
<name>A0A2W5EGC7_9SPHI</name>
<reference evidence="2 3" key="1">
    <citation type="submission" date="2017-11" db="EMBL/GenBank/DDBJ databases">
        <title>Infants hospitalized years apart are colonized by the same room-sourced microbial strains.</title>
        <authorList>
            <person name="Brooks B."/>
            <person name="Olm M.R."/>
            <person name="Firek B.A."/>
            <person name="Baker R."/>
            <person name="Thomas B.C."/>
            <person name="Morowitz M.J."/>
            <person name="Banfield J.F."/>
        </authorList>
    </citation>
    <scope>NUCLEOTIDE SEQUENCE [LARGE SCALE GENOMIC DNA]</scope>
    <source>
        <strain evidence="2">S2_009_000_R2_76</strain>
    </source>
</reference>
<dbReference type="Pfam" id="PF17836">
    <property type="entry name" value="PglD_N"/>
    <property type="match status" value="1"/>
</dbReference>
<evidence type="ECO:0000259" key="1">
    <source>
        <dbReference type="Pfam" id="PF17836"/>
    </source>
</evidence>
<dbReference type="Gene3D" id="3.40.50.20">
    <property type="match status" value="1"/>
</dbReference>
<dbReference type="EMBL" id="QFOI01000598">
    <property type="protein sequence ID" value="PZP40637.1"/>
    <property type="molecule type" value="Genomic_DNA"/>
</dbReference>
<dbReference type="InterPro" id="IPR041561">
    <property type="entry name" value="PglD_N"/>
</dbReference>
<organism evidence="2 3">
    <name type="scientific">Pseudopedobacter saltans</name>
    <dbReference type="NCBI Taxonomy" id="151895"/>
    <lineage>
        <taxon>Bacteria</taxon>
        <taxon>Pseudomonadati</taxon>
        <taxon>Bacteroidota</taxon>
        <taxon>Sphingobacteriia</taxon>
        <taxon>Sphingobacteriales</taxon>
        <taxon>Sphingobacteriaceae</taxon>
        <taxon>Pseudopedobacter</taxon>
    </lineage>
</organism>
<accession>A0A2W5EGC7</accession>
<sequence>MNKDLYILGAGGHSKVVIEIAEDLGYKIIS</sequence>